<name>A0A7R9M6D2_9ACAR</name>
<organism evidence="1">
    <name type="scientific">Oppiella nova</name>
    <dbReference type="NCBI Taxonomy" id="334625"/>
    <lineage>
        <taxon>Eukaryota</taxon>
        <taxon>Metazoa</taxon>
        <taxon>Ecdysozoa</taxon>
        <taxon>Arthropoda</taxon>
        <taxon>Chelicerata</taxon>
        <taxon>Arachnida</taxon>
        <taxon>Acari</taxon>
        <taxon>Acariformes</taxon>
        <taxon>Sarcoptiformes</taxon>
        <taxon>Oribatida</taxon>
        <taxon>Brachypylina</taxon>
        <taxon>Oppioidea</taxon>
        <taxon>Oppiidae</taxon>
        <taxon>Oppiella</taxon>
    </lineage>
</organism>
<keyword evidence="2" id="KW-1185">Reference proteome</keyword>
<dbReference type="EMBL" id="OC922758">
    <property type="protein sequence ID" value="CAD7654412.1"/>
    <property type="molecule type" value="Genomic_DNA"/>
</dbReference>
<protein>
    <submittedName>
        <fullName evidence="1">Uncharacterized protein</fullName>
    </submittedName>
</protein>
<reference evidence="1" key="1">
    <citation type="submission" date="2020-11" db="EMBL/GenBank/DDBJ databases">
        <authorList>
            <person name="Tran Van P."/>
        </authorList>
    </citation>
    <scope>NUCLEOTIDE SEQUENCE</scope>
</reference>
<sequence length="150" mass="17088">MAYVRQSVVLSCIEWLCNNSETSANVWQVLEVMVRCRACNSFDYPMLSFAILSQLVASQALEFNHHLNIFWNKNVFEWKWVAKQAVLSGIHCIHAINTVFCSRVHPKLVLTSQPSAPIDEAKHHVLLGDLVPQLLLIVYQKWDKAIEGIA</sequence>
<proteinExistence type="predicted"/>
<accession>A0A7R9M6D2</accession>
<evidence type="ECO:0000313" key="1">
    <source>
        <dbReference type="EMBL" id="CAD7654412.1"/>
    </source>
</evidence>
<gene>
    <name evidence="1" type="ORF">ONB1V03_LOCUS11059</name>
</gene>
<evidence type="ECO:0000313" key="2">
    <source>
        <dbReference type="Proteomes" id="UP000728032"/>
    </source>
</evidence>
<dbReference type="AlphaFoldDB" id="A0A7R9M6D2"/>
<dbReference type="Proteomes" id="UP000728032">
    <property type="component" value="Unassembled WGS sequence"/>
</dbReference>
<dbReference type="EMBL" id="CAJPVJ010007933">
    <property type="protein sequence ID" value="CAG2171599.1"/>
    <property type="molecule type" value="Genomic_DNA"/>
</dbReference>